<dbReference type="SUPFAM" id="SSF54909">
    <property type="entry name" value="Dimeric alpha+beta barrel"/>
    <property type="match status" value="1"/>
</dbReference>
<dbReference type="AlphaFoldDB" id="A0A368XNY4"/>
<evidence type="ECO:0000313" key="4">
    <source>
        <dbReference type="Proteomes" id="UP000252585"/>
    </source>
</evidence>
<dbReference type="InterPro" id="IPR050404">
    <property type="entry name" value="Heme-degrading_MO"/>
</dbReference>
<dbReference type="PROSITE" id="PS51725">
    <property type="entry name" value="ABM"/>
    <property type="match status" value="1"/>
</dbReference>
<dbReference type="EMBL" id="QPJJ01000007">
    <property type="protein sequence ID" value="RCW69673.1"/>
    <property type="molecule type" value="Genomic_DNA"/>
</dbReference>
<comment type="caution">
    <text evidence="3">The sequence shown here is derived from an EMBL/GenBank/DDBJ whole genome shotgun (WGS) entry which is preliminary data.</text>
</comment>
<dbReference type="InterPro" id="IPR011008">
    <property type="entry name" value="Dimeric_a/b-barrel"/>
</dbReference>
<reference evidence="3 4" key="1">
    <citation type="submission" date="2018-07" db="EMBL/GenBank/DDBJ databases">
        <title>Genomic Encyclopedia of Type Strains, Phase IV (KMG-IV): sequencing the most valuable type-strain genomes for metagenomic binning, comparative biology and taxonomic classification.</title>
        <authorList>
            <person name="Goeker M."/>
        </authorList>
    </citation>
    <scope>NUCLEOTIDE SEQUENCE [LARGE SCALE GENOMIC DNA]</scope>
    <source>
        <strain evidence="3 4">DSM 27696</strain>
    </source>
</reference>
<dbReference type="Proteomes" id="UP000252585">
    <property type="component" value="Unassembled WGS sequence"/>
</dbReference>
<feature type="region of interest" description="Disordered" evidence="1">
    <location>
        <begin position="132"/>
        <end position="165"/>
    </location>
</feature>
<gene>
    <name evidence="3" type="ORF">DFR57_10761</name>
</gene>
<proteinExistence type="predicted"/>
<keyword evidence="3" id="KW-0503">Monooxygenase</keyword>
<evidence type="ECO:0000313" key="3">
    <source>
        <dbReference type="EMBL" id="RCW69673.1"/>
    </source>
</evidence>
<feature type="domain" description="ABM" evidence="2">
    <location>
        <begin position="64"/>
        <end position="157"/>
    </location>
</feature>
<dbReference type="PANTHER" id="PTHR34474">
    <property type="entry name" value="SIGNAL TRANSDUCTION PROTEIN TRAP"/>
    <property type="match status" value="1"/>
</dbReference>
<keyword evidence="4" id="KW-1185">Reference proteome</keyword>
<organism evidence="3 4">
    <name type="scientific">Saliterribacillus persicus</name>
    <dbReference type="NCBI Taxonomy" id="930114"/>
    <lineage>
        <taxon>Bacteria</taxon>
        <taxon>Bacillati</taxon>
        <taxon>Bacillota</taxon>
        <taxon>Bacilli</taxon>
        <taxon>Bacillales</taxon>
        <taxon>Bacillaceae</taxon>
        <taxon>Saliterribacillus</taxon>
    </lineage>
</organism>
<accession>A0A368XNY4</accession>
<feature type="compositionally biased region" description="Basic and acidic residues" evidence="1">
    <location>
        <begin position="132"/>
        <end position="145"/>
    </location>
</feature>
<name>A0A368XNY4_9BACI</name>
<dbReference type="InterPro" id="IPR007138">
    <property type="entry name" value="ABM_dom"/>
</dbReference>
<dbReference type="GO" id="GO:0004497">
    <property type="term" value="F:monooxygenase activity"/>
    <property type="evidence" value="ECO:0007669"/>
    <property type="project" value="UniProtKB-KW"/>
</dbReference>
<dbReference type="OrthoDB" id="2352283at2"/>
<sequence>MKAFFTNGTYDYLQQLKDKNNAILILHTDEKAMAYEENETETMFESPRSYEIVVESGVLTEKGFIVMNNIPVTDEGRPIFETQFKKRAGMIDNAEGFQAMRVLRPERGNTYIVLVEWDNKEAYLKWKDSKSFADAHKKKDGDKKPPYSAGPAYATEFEVGEKEEE</sequence>
<dbReference type="PANTHER" id="PTHR34474:SF2">
    <property type="entry name" value="SIGNAL TRANSDUCTION PROTEIN TRAP"/>
    <property type="match status" value="1"/>
</dbReference>
<protein>
    <submittedName>
        <fullName evidence="3">Heme-degrading monooxygenase HmoA</fullName>
    </submittedName>
</protein>
<dbReference type="RefSeq" id="WP_114352896.1">
    <property type="nucleotide sequence ID" value="NZ_QPJJ01000007.1"/>
</dbReference>
<dbReference type="Gene3D" id="3.30.70.100">
    <property type="match status" value="1"/>
</dbReference>
<dbReference type="Pfam" id="PF03992">
    <property type="entry name" value="ABM"/>
    <property type="match status" value="1"/>
</dbReference>
<keyword evidence="3" id="KW-0560">Oxidoreductase</keyword>
<evidence type="ECO:0000259" key="2">
    <source>
        <dbReference type="PROSITE" id="PS51725"/>
    </source>
</evidence>
<evidence type="ECO:0000256" key="1">
    <source>
        <dbReference type="SAM" id="MobiDB-lite"/>
    </source>
</evidence>